<evidence type="ECO:0000313" key="8">
    <source>
        <dbReference type="EMBL" id="ADN49829.1"/>
    </source>
</evidence>
<dbReference type="Proteomes" id="UP000006681">
    <property type="component" value="Chromosome"/>
</dbReference>
<dbReference type="GeneID" id="9751346"/>
<evidence type="ECO:0000256" key="3">
    <source>
        <dbReference type="ARBA" id="ARBA00022723"/>
    </source>
</evidence>
<evidence type="ECO:0000313" key="9">
    <source>
        <dbReference type="Proteomes" id="UP000006681"/>
    </source>
</evidence>
<reference evidence="9" key="2">
    <citation type="journal article" date="2010" name="Stand. Genomic Sci.">
        <title>Complete genome sequence of Vulcanisaeta distributa type strain (IC-017T).</title>
        <authorList>
            <person name="Mavromatis K."/>
            <person name="Sikorski J."/>
            <person name="Pabst E."/>
            <person name="Teshima H."/>
            <person name="Lapidus A."/>
            <person name="Lucas S."/>
            <person name="Nolan M."/>
            <person name="Glavina Del Rio T."/>
            <person name="Cheng J."/>
            <person name="Bruce D."/>
            <person name="Goodwin L."/>
            <person name="Pitluck S."/>
            <person name="Liolios K."/>
            <person name="Ivanova N."/>
            <person name="Mikhailova N."/>
            <person name="Pati A."/>
            <person name="Chen A."/>
            <person name="Palaniappan K."/>
            <person name="Land M."/>
            <person name="Hauser L."/>
            <person name="Chang Y."/>
            <person name="Jeffries C."/>
            <person name="Rohde M."/>
            <person name="Spring S."/>
            <person name="Goker M."/>
            <person name="Wirth R."/>
            <person name="Woyke T."/>
            <person name="Bristow J."/>
            <person name="Eisen J."/>
            <person name="Markowitz V."/>
            <person name="Hugenholtz P."/>
            <person name="Klenk H."/>
            <person name="Kyrpides N."/>
        </authorList>
    </citation>
    <scope>NUCLEOTIDE SEQUENCE [LARGE SCALE GENOMIC DNA]</scope>
    <source>
        <strain evidence="9">DSM 14429 / JCM 11212 / NBRC 100878 / IC-017</strain>
    </source>
</reference>
<gene>
    <name evidence="8" type="ordered locus">Vdis_0428</name>
</gene>
<reference evidence="8 9" key="1">
    <citation type="journal article" date="2010" name="Stand. Genomic Sci.">
        <title>Complete genome sequence of Vulcanisaeta distributa type strain (IC-017).</title>
        <authorList>
            <person name="Mavromatis K."/>
            <person name="Sikorski J."/>
            <person name="Pabst E."/>
            <person name="Teshima H."/>
            <person name="Lapidus A."/>
            <person name="Lucas S."/>
            <person name="Nolan M."/>
            <person name="Glavina Del Rio T."/>
            <person name="Cheng J.F."/>
            <person name="Bruce D."/>
            <person name="Goodwin L."/>
            <person name="Pitluck S."/>
            <person name="Liolios K."/>
            <person name="Ivanova N."/>
            <person name="Mikhailova N."/>
            <person name="Pati A."/>
            <person name="Chen A."/>
            <person name="Palaniappan K."/>
            <person name="Land M."/>
            <person name="Hauser L."/>
            <person name="Chang Y.J."/>
            <person name="Jeffries C.D."/>
            <person name="Rohde M."/>
            <person name="Spring S."/>
            <person name="Goker M."/>
            <person name="Wirth R."/>
            <person name="Woyke T."/>
            <person name="Bristow J."/>
            <person name="Eisen J.A."/>
            <person name="Markowitz V."/>
            <person name="Hugenholtz P."/>
            <person name="Klenk H.P."/>
            <person name="Kyrpides N.C."/>
        </authorList>
    </citation>
    <scope>NUCLEOTIDE SEQUENCE [LARGE SCALE GENOMIC DNA]</scope>
    <source>
        <strain evidence="9">DSM 14429 / JCM 11212 / NBRC 100878 / IC-017</strain>
    </source>
</reference>
<accession>E1QU32</accession>
<evidence type="ECO:0000259" key="7">
    <source>
        <dbReference type="Pfam" id="PF01951"/>
    </source>
</evidence>
<dbReference type="STRING" id="572478.Vdis_0428"/>
<evidence type="ECO:0000256" key="4">
    <source>
        <dbReference type="ARBA" id="ARBA00022837"/>
    </source>
</evidence>
<feature type="binding site" evidence="6">
    <location>
        <position position="147"/>
    </location>
    <ligand>
        <name>Ca(2+)</name>
        <dbReference type="ChEBI" id="CHEBI:29108"/>
    </ligand>
</feature>
<evidence type="ECO:0000256" key="2">
    <source>
        <dbReference type="ARBA" id="ARBA00022694"/>
    </source>
</evidence>
<organism evidence="8 9">
    <name type="scientific">Vulcanisaeta distributa (strain DSM 14429 / JCM 11212 / NBRC 100878 / IC-017)</name>
    <dbReference type="NCBI Taxonomy" id="572478"/>
    <lineage>
        <taxon>Archaea</taxon>
        <taxon>Thermoproteota</taxon>
        <taxon>Thermoprotei</taxon>
        <taxon>Thermoproteales</taxon>
        <taxon>Thermoproteaceae</taxon>
        <taxon>Vulcanisaeta</taxon>
    </lineage>
</organism>
<dbReference type="NCBIfam" id="NF001617">
    <property type="entry name" value="PRK00407.1"/>
    <property type="match status" value="1"/>
</dbReference>
<keyword evidence="2 6" id="KW-0819">tRNA processing</keyword>
<dbReference type="AlphaFoldDB" id="E1QU32"/>
<dbReference type="HAMAP" id="MF_01222">
    <property type="entry name" value="Archease_arch"/>
    <property type="match status" value="1"/>
</dbReference>
<name>E1QU32_VULDI</name>
<evidence type="ECO:0000256" key="1">
    <source>
        <dbReference type="ARBA" id="ARBA00007963"/>
    </source>
</evidence>
<comment type="similarity">
    <text evidence="1 6">Belongs to the archease family.</text>
</comment>
<dbReference type="GO" id="GO:0006388">
    <property type="term" value="P:tRNA splicing, via endonucleolytic cleavage and ligation"/>
    <property type="evidence" value="ECO:0007669"/>
    <property type="project" value="UniProtKB-UniRule"/>
</dbReference>
<sequence length="148" mass="17176">MQCQLPTRYEYGEHTADIAVIAYGCTLEEAFKNAALGVAGLTYYIDRVEPREFVEVNVGGEDLEQLLFNWIDEFIYLFDGRKFAYGDYFREVSIEGNGPYRIRAVVGGEHFDINKHGYRGLIVKAMTYNMMEIKRADNYWRLTFVVDI</sequence>
<feature type="binding site" evidence="6">
    <location>
        <position position="148"/>
    </location>
    <ligand>
        <name>Ca(2+)</name>
        <dbReference type="ChEBI" id="CHEBI:29108"/>
    </ligand>
</feature>
<dbReference type="InterPro" id="IPR022952">
    <property type="entry name" value="Archease_arc"/>
</dbReference>
<dbReference type="OrthoDB" id="8831at2157"/>
<evidence type="ECO:0000256" key="6">
    <source>
        <dbReference type="HAMAP-Rule" id="MF_01222"/>
    </source>
</evidence>
<dbReference type="HOGENOM" id="CLU_111362_3_0_2"/>
<feature type="domain" description="Archease" evidence="7">
    <location>
        <begin position="9"/>
        <end position="148"/>
    </location>
</feature>
<dbReference type="InterPro" id="IPR023572">
    <property type="entry name" value="Archease_dom"/>
</dbReference>
<proteinExistence type="inferred from homology"/>
<evidence type="ECO:0000256" key="5">
    <source>
        <dbReference type="ARBA" id="ARBA00024970"/>
    </source>
</evidence>
<feature type="binding site" evidence="6">
    <location>
        <position position="17"/>
    </location>
    <ligand>
        <name>Ca(2+)</name>
        <dbReference type="ChEBI" id="CHEBI:29108"/>
    </ligand>
</feature>
<dbReference type="InterPro" id="IPR002804">
    <property type="entry name" value="Archease"/>
</dbReference>
<dbReference type="PANTHER" id="PTHR12682:SF11">
    <property type="entry name" value="PROTEIN ARCHEASE"/>
    <property type="match status" value="1"/>
</dbReference>
<dbReference type="PANTHER" id="PTHR12682">
    <property type="entry name" value="ARCHEASE"/>
    <property type="match status" value="1"/>
</dbReference>
<dbReference type="RefSeq" id="WP_013335554.1">
    <property type="nucleotide sequence ID" value="NC_014537.1"/>
</dbReference>
<dbReference type="InterPro" id="IPR036820">
    <property type="entry name" value="Archease_dom_sf"/>
</dbReference>
<dbReference type="KEGG" id="vdi:Vdis_0428"/>
<comment type="function">
    <text evidence="5 6">Activates the tRNA-splicing ligase complex by facilitating the enzymatic turnover of catalytic subunit RtcB. Acts by promoting the guanylylation of RtcB, a key intermediate step in tRNA ligation. Can also alter the NTP specificity of RtcB such that ATP, dGTP or ITP is used efficiently.</text>
</comment>
<keyword evidence="3 6" id="KW-0479">Metal-binding</keyword>
<dbReference type="EMBL" id="CP002100">
    <property type="protein sequence ID" value="ADN49829.1"/>
    <property type="molecule type" value="Genomic_DNA"/>
</dbReference>
<keyword evidence="4 6" id="KW-0106">Calcium</keyword>
<dbReference type="Pfam" id="PF01951">
    <property type="entry name" value="Archease"/>
    <property type="match status" value="1"/>
</dbReference>
<dbReference type="Gene3D" id="3.55.10.10">
    <property type="entry name" value="Archease domain"/>
    <property type="match status" value="1"/>
</dbReference>
<protein>
    <recommendedName>
        <fullName evidence="6">Protein archease</fullName>
    </recommendedName>
</protein>
<keyword evidence="9" id="KW-1185">Reference proteome</keyword>
<dbReference type="GO" id="GO:0005509">
    <property type="term" value="F:calcium ion binding"/>
    <property type="evidence" value="ECO:0007669"/>
    <property type="project" value="UniProtKB-UniRule"/>
</dbReference>
<dbReference type="eggNOG" id="arCOG04055">
    <property type="taxonomic scope" value="Archaea"/>
</dbReference>
<dbReference type="SUPFAM" id="SSF69819">
    <property type="entry name" value="MTH1598-like"/>
    <property type="match status" value="1"/>
</dbReference>